<dbReference type="RefSeq" id="WP_071077705.1">
    <property type="nucleotide sequence ID" value="NZ_LFKP01000008.1"/>
</dbReference>
<sequence>MIHYHGLPITPATAAVRAVSGGHAFVSFRHPEQLTIALEVAQSFAVDNGAFSAWRSGQPITDWSLFYEWVGELHRYPNFDFAVIPDVIDGSEVNNDALLAEWPWRTSAPHVGAPVWHLHESLGRLDCLVNEWPRICLGSSGEFAQIGTPAWWTRMAQAMDVICDKSGRPACKLHGLRMLDPAIFSRFPFASADSTNIGQNVGIDSAWRGTYTPPTKEARAAIMRERIESHQALTFWNRKSAPIQESLFMEARP</sequence>
<dbReference type="EMBL" id="LFKP01000008">
    <property type="protein sequence ID" value="OHV96211.1"/>
    <property type="molecule type" value="Genomic_DNA"/>
</dbReference>
<protein>
    <submittedName>
        <fullName evidence="1">Uncharacterized protein</fullName>
    </submittedName>
</protein>
<dbReference type="AlphaFoldDB" id="A0A1S1U8W3"/>
<proteinExistence type="predicted"/>
<name>A0A1S1U8W3_9BURK</name>
<evidence type="ECO:0000313" key="1">
    <source>
        <dbReference type="EMBL" id="OHV96211.1"/>
    </source>
</evidence>
<comment type="caution">
    <text evidence="1">The sequence shown here is derived from an EMBL/GenBank/DDBJ whole genome shotgun (WGS) entry which is preliminary data.</text>
</comment>
<gene>
    <name evidence="1" type="ORF">AKG95_15550</name>
</gene>
<organism evidence="1 2">
    <name type="scientific">Janthinobacterium lividum</name>
    <dbReference type="NCBI Taxonomy" id="29581"/>
    <lineage>
        <taxon>Bacteria</taxon>
        <taxon>Pseudomonadati</taxon>
        <taxon>Pseudomonadota</taxon>
        <taxon>Betaproteobacteria</taxon>
        <taxon>Burkholderiales</taxon>
        <taxon>Oxalobacteraceae</taxon>
        <taxon>Janthinobacterium</taxon>
    </lineage>
</organism>
<dbReference type="Proteomes" id="UP000179840">
    <property type="component" value="Unassembled WGS sequence"/>
</dbReference>
<accession>A0A1S1U8W3</accession>
<reference evidence="1 2" key="1">
    <citation type="submission" date="2015-06" db="EMBL/GenBank/DDBJ databases">
        <title>Draft genome sequencing of a biphenyl-degrading bacterium, Janthinobacterium lividum MEG1.</title>
        <authorList>
            <person name="Shimodaira J."/>
            <person name="Hatta T."/>
        </authorList>
    </citation>
    <scope>NUCLEOTIDE SEQUENCE [LARGE SCALE GENOMIC DNA]</scope>
    <source>
        <strain evidence="1 2">MEG1</strain>
    </source>
</reference>
<evidence type="ECO:0000313" key="2">
    <source>
        <dbReference type="Proteomes" id="UP000179840"/>
    </source>
</evidence>